<evidence type="ECO:0000256" key="3">
    <source>
        <dbReference type="ARBA" id="ARBA00022741"/>
    </source>
</evidence>
<dbReference type="Pfam" id="PF00069">
    <property type="entry name" value="Pkinase"/>
    <property type="match status" value="1"/>
</dbReference>
<dbReference type="PANTHER" id="PTHR24355">
    <property type="entry name" value="G PROTEIN-COUPLED RECEPTOR KINASE/RIBOSOMAL PROTEIN S6 KINASE"/>
    <property type="match status" value="1"/>
</dbReference>
<dbReference type="Gene3D" id="1.10.510.10">
    <property type="entry name" value="Transferase(Phosphotransferase) domain 1"/>
    <property type="match status" value="1"/>
</dbReference>
<evidence type="ECO:0000256" key="4">
    <source>
        <dbReference type="ARBA" id="ARBA00022777"/>
    </source>
</evidence>
<dbReference type="InterPro" id="IPR000719">
    <property type="entry name" value="Prot_kinase_dom"/>
</dbReference>
<proteinExistence type="predicted"/>
<dbReference type="SMART" id="SM00220">
    <property type="entry name" value="S_TKc"/>
    <property type="match status" value="1"/>
</dbReference>
<evidence type="ECO:0000313" key="8">
    <source>
        <dbReference type="RefSeq" id="XP_022250626.1"/>
    </source>
</evidence>
<dbReference type="Proteomes" id="UP000694941">
    <property type="component" value="Unplaced"/>
</dbReference>
<evidence type="ECO:0000256" key="1">
    <source>
        <dbReference type="ARBA" id="ARBA00022527"/>
    </source>
</evidence>
<keyword evidence="1" id="KW-0723">Serine/threonine-protein kinase</keyword>
<protein>
    <submittedName>
        <fullName evidence="8 9">Serine/threonine-protein kinase S6KL-like isoform X1</fullName>
    </submittedName>
</protein>
<dbReference type="GeneID" id="106466854"/>
<evidence type="ECO:0000313" key="9">
    <source>
        <dbReference type="RefSeq" id="XP_022250627.1"/>
    </source>
</evidence>
<evidence type="ECO:0000256" key="5">
    <source>
        <dbReference type="ARBA" id="ARBA00022840"/>
    </source>
</evidence>
<evidence type="ECO:0000313" key="7">
    <source>
        <dbReference type="Proteomes" id="UP000694941"/>
    </source>
</evidence>
<reference evidence="8 9" key="1">
    <citation type="submission" date="2025-05" db="UniProtKB">
        <authorList>
            <consortium name="RefSeq"/>
        </authorList>
    </citation>
    <scope>IDENTIFICATION</scope>
    <source>
        <tissue evidence="8 9">Muscle</tissue>
    </source>
</reference>
<dbReference type="InterPro" id="IPR008271">
    <property type="entry name" value="Ser/Thr_kinase_AS"/>
</dbReference>
<dbReference type="Gene3D" id="3.30.200.20">
    <property type="entry name" value="Phosphorylase Kinase, domain 1"/>
    <property type="match status" value="1"/>
</dbReference>
<evidence type="ECO:0000256" key="2">
    <source>
        <dbReference type="ARBA" id="ARBA00022679"/>
    </source>
</evidence>
<keyword evidence="2" id="KW-0808">Transferase</keyword>
<dbReference type="InterPro" id="IPR045270">
    <property type="entry name" value="STKc_AGC"/>
</dbReference>
<sequence length="292" mass="33912">MKVLSKAQVIMQNAVQQCKDEVTIQCVLGHHPFIVKCKHHWQNKKKLFIVTEYIPHGELLKVWKTYGKFNEELVQFYVAELALTIDFLHNAGVIYRDLKMENILLDEEGHVQLIDFGLAKWLAYGERANTICGTIQYMAPEILKMESYTKAVDWWSLGIIMYALLTGQYPVESVHDHSKMQKLVETTSYTLPEDYSDGARHVVRQLLCKLPQRRLQSLHALKSQPFFRNVKFDEVLEKKVSLKELFEKSLKEQKILSAFSAHSNDSELAVLEEMGKQQLKECYKKPVIHNTK</sequence>
<dbReference type="RefSeq" id="XP_022250627.1">
    <property type="nucleotide sequence ID" value="XM_022394919.1"/>
</dbReference>
<accession>A0ABM1T420</accession>
<keyword evidence="3" id="KW-0547">Nucleotide-binding</keyword>
<dbReference type="PROSITE" id="PS50011">
    <property type="entry name" value="PROTEIN_KINASE_DOM"/>
    <property type="match status" value="1"/>
</dbReference>
<feature type="domain" description="Protein kinase" evidence="6">
    <location>
        <begin position="1"/>
        <end position="227"/>
    </location>
</feature>
<organism evidence="7 8">
    <name type="scientific">Limulus polyphemus</name>
    <name type="common">Atlantic horseshoe crab</name>
    <dbReference type="NCBI Taxonomy" id="6850"/>
    <lineage>
        <taxon>Eukaryota</taxon>
        <taxon>Metazoa</taxon>
        <taxon>Ecdysozoa</taxon>
        <taxon>Arthropoda</taxon>
        <taxon>Chelicerata</taxon>
        <taxon>Merostomata</taxon>
        <taxon>Xiphosura</taxon>
        <taxon>Limulidae</taxon>
        <taxon>Limulus</taxon>
    </lineage>
</organism>
<keyword evidence="4" id="KW-0418">Kinase</keyword>
<name>A0ABM1T420_LIMPO</name>
<dbReference type="RefSeq" id="XP_022250626.1">
    <property type="nucleotide sequence ID" value="XM_022394918.1"/>
</dbReference>
<evidence type="ECO:0000259" key="6">
    <source>
        <dbReference type="PROSITE" id="PS50011"/>
    </source>
</evidence>
<dbReference type="CDD" id="cd05123">
    <property type="entry name" value="STKc_AGC"/>
    <property type="match status" value="1"/>
</dbReference>
<keyword evidence="7" id="KW-1185">Reference proteome</keyword>
<dbReference type="PROSITE" id="PS00108">
    <property type="entry name" value="PROTEIN_KINASE_ST"/>
    <property type="match status" value="1"/>
</dbReference>
<dbReference type="InterPro" id="IPR011009">
    <property type="entry name" value="Kinase-like_dom_sf"/>
</dbReference>
<dbReference type="SUPFAM" id="SSF56112">
    <property type="entry name" value="Protein kinase-like (PK-like)"/>
    <property type="match status" value="1"/>
</dbReference>
<keyword evidence="5" id="KW-0067">ATP-binding</keyword>
<dbReference type="PANTHER" id="PTHR24355:SF1">
    <property type="entry name" value="RIBOSOMAL PROTEIN S6 KINASE-RELATED PROTEIN"/>
    <property type="match status" value="1"/>
</dbReference>
<gene>
    <name evidence="8 9" type="primary">LOC106466854</name>
</gene>